<feature type="region of interest" description="Disordered" evidence="1">
    <location>
        <begin position="224"/>
        <end position="257"/>
    </location>
</feature>
<feature type="region of interest" description="Disordered" evidence="1">
    <location>
        <begin position="269"/>
        <end position="293"/>
    </location>
</feature>
<feature type="region of interest" description="Disordered" evidence="1">
    <location>
        <begin position="64"/>
        <end position="87"/>
    </location>
</feature>
<organism evidence="3 4">
    <name type="scientific">Polyplax serrata</name>
    <name type="common">Common mouse louse</name>
    <dbReference type="NCBI Taxonomy" id="468196"/>
    <lineage>
        <taxon>Eukaryota</taxon>
        <taxon>Metazoa</taxon>
        <taxon>Ecdysozoa</taxon>
        <taxon>Arthropoda</taxon>
        <taxon>Hexapoda</taxon>
        <taxon>Insecta</taxon>
        <taxon>Pterygota</taxon>
        <taxon>Neoptera</taxon>
        <taxon>Paraneoptera</taxon>
        <taxon>Psocodea</taxon>
        <taxon>Troctomorpha</taxon>
        <taxon>Phthiraptera</taxon>
        <taxon>Anoplura</taxon>
        <taxon>Polyplacidae</taxon>
        <taxon>Polyplax</taxon>
    </lineage>
</organism>
<feature type="region of interest" description="Disordered" evidence="1">
    <location>
        <begin position="314"/>
        <end position="339"/>
    </location>
</feature>
<protein>
    <submittedName>
        <fullName evidence="3">Uncharacterized protein</fullName>
    </submittedName>
</protein>
<dbReference type="EMBL" id="JAWJWF010000045">
    <property type="protein sequence ID" value="KAK6626878.1"/>
    <property type="molecule type" value="Genomic_DNA"/>
</dbReference>
<name>A0ABR1ASG7_POLSC</name>
<comment type="caution">
    <text evidence="3">The sequence shown here is derived from an EMBL/GenBank/DDBJ whole genome shotgun (WGS) entry which is preliminary data.</text>
</comment>
<gene>
    <name evidence="3" type="ORF">RUM44_009355</name>
</gene>
<sequence>MSGPTWARVWLCQKKVIANYPPSRSVTLPFCLLDLDTKYAYTGIQHVPILDAGHHETEFVWSPVRKESRRDEDEDEEDEDEDEDDLQVKMTSEARQISDEDWWIDAIEVDTIQTMSLDGEGGLWSSAFVPPPPRPDFLDDDIATDGVTTCDLCTWARHHPLGSELDGKELSWVMTLIIVSLLSALIGAVVMITIIKCRNRLKHLGHTTGTCFCLQRDEERDAPSIHLSNRSTSRASSKEFENAYHMPRERRDGSEDRRQHRVWHWLSRRPPTAPSQLGSSAPIAPDNHYTVEETYPNNGEALYAELDRVSTNSPAYQNTGYADSEPEPDCMPSSAPSSAYYSDLSCAPSDRTYEAVGPPDTTSFWDVNPRRLPPPLRLSSIREMITVPSDYV</sequence>
<evidence type="ECO:0000313" key="4">
    <source>
        <dbReference type="Proteomes" id="UP001359485"/>
    </source>
</evidence>
<evidence type="ECO:0000313" key="3">
    <source>
        <dbReference type="EMBL" id="KAK6626878.1"/>
    </source>
</evidence>
<feature type="compositionally biased region" description="Acidic residues" evidence="1">
    <location>
        <begin position="72"/>
        <end position="85"/>
    </location>
</feature>
<keyword evidence="2" id="KW-0812">Transmembrane</keyword>
<keyword evidence="4" id="KW-1185">Reference proteome</keyword>
<feature type="compositionally biased region" description="Basic and acidic residues" evidence="1">
    <location>
        <begin position="236"/>
        <end position="257"/>
    </location>
</feature>
<keyword evidence="2" id="KW-1133">Transmembrane helix</keyword>
<evidence type="ECO:0000256" key="1">
    <source>
        <dbReference type="SAM" id="MobiDB-lite"/>
    </source>
</evidence>
<evidence type="ECO:0000256" key="2">
    <source>
        <dbReference type="SAM" id="Phobius"/>
    </source>
</evidence>
<feature type="compositionally biased region" description="Polar residues" evidence="1">
    <location>
        <begin position="226"/>
        <end position="235"/>
    </location>
</feature>
<reference evidence="3 4" key="1">
    <citation type="submission" date="2023-09" db="EMBL/GenBank/DDBJ databases">
        <title>Genomes of two closely related lineages of the louse Polyplax serrata with different host specificities.</title>
        <authorList>
            <person name="Martinu J."/>
            <person name="Tarabai H."/>
            <person name="Stefka J."/>
            <person name="Hypsa V."/>
        </authorList>
    </citation>
    <scope>NUCLEOTIDE SEQUENCE [LARGE SCALE GENOMIC DNA]</scope>
    <source>
        <strain evidence="3">98ZLc_SE</strain>
    </source>
</reference>
<proteinExistence type="predicted"/>
<feature type="transmembrane region" description="Helical" evidence="2">
    <location>
        <begin position="170"/>
        <end position="195"/>
    </location>
</feature>
<accession>A0ABR1ASG7</accession>
<keyword evidence="2" id="KW-0472">Membrane</keyword>
<dbReference type="Proteomes" id="UP001359485">
    <property type="component" value="Unassembled WGS sequence"/>
</dbReference>